<proteinExistence type="predicted"/>
<dbReference type="CDD" id="cd11614">
    <property type="entry name" value="SAF_CpaB_FlgA_like"/>
    <property type="match status" value="1"/>
</dbReference>
<keyword evidence="1" id="KW-0732">Signal</keyword>
<dbReference type="NCBIfam" id="TIGR03177">
    <property type="entry name" value="pilus_cpaB"/>
    <property type="match status" value="1"/>
</dbReference>
<protein>
    <submittedName>
        <fullName evidence="3">Pilus assembly protein CpaB</fullName>
    </submittedName>
</protein>
<feature type="signal peptide" evidence="1">
    <location>
        <begin position="1"/>
        <end position="23"/>
    </location>
</feature>
<evidence type="ECO:0000313" key="4">
    <source>
        <dbReference type="Proteomes" id="UP000553963"/>
    </source>
</evidence>
<dbReference type="AlphaFoldDB" id="A0A840ATY5"/>
<evidence type="ECO:0000256" key="1">
    <source>
        <dbReference type="SAM" id="SignalP"/>
    </source>
</evidence>
<organism evidence="3 4">
    <name type="scientific">Kaistia hirudinis</name>
    <dbReference type="NCBI Taxonomy" id="1293440"/>
    <lineage>
        <taxon>Bacteria</taxon>
        <taxon>Pseudomonadati</taxon>
        <taxon>Pseudomonadota</taxon>
        <taxon>Alphaproteobacteria</taxon>
        <taxon>Hyphomicrobiales</taxon>
        <taxon>Kaistiaceae</taxon>
        <taxon>Kaistia</taxon>
    </lineage>
</organism>
<dbReference type="Pfam" id="PF08666">
    <property type="entry name" value="SAF"/>
    <property type="match status" value="1"/>
</dbReference>
<dbReference type="SMART" id="SM00858">
    <property type="entry name" value="SAF"/>
    <property type="match status" value="1"/>
</dbReference>
<dbReference type="InterPro" id="IPR031571">
    <property type="entry name" value="RcpC_dom"/>
</dbReference>
<dbReference type="EMBL" id="JACIDS010000004">
    <property type="protein sequence ID" value="MBB3932658.1"/>
    <property type="molecule type" value="Genomic_DNA"/>
</dbReference>
<evidence type="ECO:0000259" key="2">
    <source>
        <dbReference type="SMART" id="SM00858"/>
    </source>
</evidence>
<feature type="chain" id="PRO_5032364633" evidence="1">
    <location>
        <begin position="24"/>
        <end position="270"/>
    </location>
</feature>
<feature type="domain" description="SAF" evidence="2">
    <location>
        <begin position="47"/>
        <end position="115"/>
    </location>
</feature>
<dbReference type="InterPro" id="IPR013974">
    <property type="entry name" value="SAF"/>
</dbReference>
<keyword evidence="4" id="KW-1185">Reference proteome</keyword>
<reference evidence="3 4" key="1">
    <citation type="submission" date="2020-08" db="EMBL/GenBank/DDBJ databases">
        <title>Genomic Encyclopedia of Type Strains, Phase IV (KMG-IV): sequencing the most valuable type-strain genomes for metagenomic binning, comparative biology and taxonomic classification.</title>
        <authorList>
            <person name="Goeker M."/>
        </authorList>
    </citation>
    <scope>NUCLEOTIDE SEQUENCE [LARGE SCALE GENOMIC DNA]</scope>
    <source>
        <strain evidence="3 4">DSM 25966</strain>
    </source>
</reference>
<sequence>MKTARIAVVGVALAAGLAAALLARNLTAPKVEAPQEAAAPAPVADTADVLVAAHDIPMGTTLDAGAFSWQAWPKSGVAASYLTRGDKPDADQALAGSIARTSFVAGEPINEAKLIRSDRGFMSAILPSGMRAVATAISADTSAGGFILPNDHVDVIMTRRLQGGTDGNERFITETVLSNVRVLAIDQTIGEKNGEKVVVGQTATLELSADQAEILTVAQQMSQRLTLALRSVADASESGGANAVHLIRGDKAKVGVTMVKNGVAKQVELQ</sequence>
<gene>
    <name evidence="3" type="ORF">GGR25_003716</name>
</gene>
<evidence type="ECO:0000313" key="3">
    <source>
        <dbReference type="EMBL" id="MBB3932658.1"/>
    </source>
</evidence>
<dbReference type="InterPro" id="IPR017592">
    <property type="entry name" value="Pilus_assmbl_Flp-typ_CpaB"/>
</dbReference>
<name>A0A840ATY5_9HYPH</name>
<dbReference type="RefSeq" id="WP_183400262.1">
    <property type="nucleotide sequence ID" value="NZ_JACIDS010000004.1"/>
</dbReference>
<dbReference type="Pfam" id="PF16976">
    <property type="entry name" value="RcpC"/>
    <property type="match status" value="1"/>
</dbReference>
<dbReference type="Proteomes" id="UP000553963">
    <property type="component" value="Unassembled WGS sequence"/>
</dbReference>
<accession>A0A840ATY5</accession>
<comment type="caution">
    <text evidence="3">The sequence shown here is derived from an EMBL/GenBank/DDBJ whole genome shotgun (WGS) entry which is preliminary data.</text>
</comment>